<protein>
    <submittedName>
        <fullName evidence="1">Uncharacterized protein</fullName>
    </submittedName>
</protein>
<proteinExistence type="predicted"/>
<comment type="caution">
    <text evidence="1">The sequence shown here is derived from an EMBL/GenBank/DDBJ whole genome shotgun (WGS) entry which is preliminary data.</text>
</comment>
<sequence>MDWSYGIELSFVVPKTGRELCQGSGGTCGFDIETEMMLCFCSISSNSTRKCGEWLVVERGFSALAVMAQTLENRMLEEVEDNELCDKWETSRATTARAFSVLLQQAWLPSVQQVRNDQPRSGLLVIHLELARLD</sequence>
<keyword evidence="2" id="KW-1185">Reference proteome</keyword>
<name>A0AAP0JNT5_9MAGN</name>
<accession>A0AAP0JNT5</accession>
<dbReference type="EMBL" id="JBBNAE010000003">
    <property type="protein sequence ID" value="KAK9136593.1"/>
    <property type="molecule type" value="Genomic_DNA"/>
</dbReference>
<organism evidence="1 2">
    <name type="scientific">Stephania japonica</name>
    <dbReference type="NCBI Taxonomy" id="461633"/>
    <lineage>
        <taxon>Eukaryota</taxon>
        <taxon>Viridiplantae</taxon>
        <taxon>Streptophyta</taxon>
        <taxon>Embryophyta</taxon>
        <taxon>Tracheophyta</taxon>
        <taxon>Spermatophyta</taxon>
        <taxon>Magnoliopsida</taxon>
        <taxon>Ranunculales</taxon>
        <taxon>Menispermaceae</taxon>
        <taxon>Menispermoideae</taxon>
        <taxon>Cissampelideae</taxon>
        <taxon>Stephania</taxon>
    </lineage>
</organism>
<evidence type="ECO:0000313" key="1">
    <source>
        <dbReference type="EMBL" id="KAK9136593.1"/>
    </source>
</evidence>
<dbReference type="PANTHER" id="PTHR33355">
    <property type="entry name" value="WALL-ASSOCIATED RECEPTOR KINASE CARBOXY-TERMINAL PROTEIN-RELATED"/>
    <property type="match status" value="1"/>
</dbReference>
<reference evidence="1 2" key="1">
    <citation type="submission" date="2024-01" db="EMBL/GenBank/DDBJ databases">
        <title>Genome assemblies of Stephania.</title>
        <authorList>
            <person name="Yang L."/>
        </authorList>
    </citation>
    <scope>NUCLEOTIDE SEQUENCE [LARGE SCALE GENOMIC DNA]</scope>
    <source>
        <strain evidence="1">QJT</strain>
        <tissue evidence="1">Leaf</tissue>
    </source>
</reference>
<gene>
    <name evidence="1" type="ORF">Sjap_007187</name>
</gene>
<dbReference type="PANTHER" id="PTHR33355:SF12">
    <property type="entry name" value="WALL-ASSOCIATED RECEPTOR KINASE CARBOXY-TERMINAL PROTEIN"/>
    <property type="match status" value="1"/>
</dbReference>
<dbReference type="AlphaFoldDB" id="A0AAP0JNT5"/>
<dbReference type="Proteomes" id="UP001417504">
    <property type="component" value="Unassembled WGS sequence"/>
</dbReference>
<evidence type="ECO:0000313" key="2">
    <source>
        <dbReference type="Proteomes" id="UP001417504"/>
    </source>
</evidence>